<dbReference type="Proteomes" id="UP001175211">
    <property type="component" value="Unassembled WGS sequence"/>
</dbReference>
<evidence type="ECO:0000313" key="4">
    <source>
        <dbReference type="Proteomes" id="UP001175211"/>
    </source>
</evidence>
<proteinExistence type="predicted"/>
<feature type="transmembrane region" description="Helical" evidence="2">
    <location>
        <begin position="197"/>
        <end position="216"/>
    </location>
</feature>
<organism evidence="3 4">
    <name type="scientific">Armillaria tabescens</name>
    <name type="common">Ringless honey mushroom</name>
    <name type="synonym">Agaricus tabescens</name>
    <dbReference type="NCBI Taxonomy" id="1929756"/>
    <lineage>
        <taxon>Eukaryota</taxon>
        <taxon>Fungi</taxon>
        <taxon>Dikarya</taxon>
        <taxon>Basidiomycota</taxon>
        <taxon>Agaricomycotina</taxon>
        <taxon>Agaricomycetes</taxon>
        <taxon>Agaricomycetidae</taxon>
        <taxon>Agaricales</taxon>
        <taxon>Marasmiineae</taxon>
        <taxon>Physalacriaceae</taxon>
        <taxon>Desarmillaria</taxon>
    </lineage>
</organism>
<evidence type="ECO:0000256" key="1">
    <source>
        <dbReference type="SAM" id="MobiDB-lite"/>
    </source>
</evidence>
<keyword evidence="2" id="KW-1133">Transmembrane helix</keyword>
<accession>A0AA39NLQ0</accession>
<name>A0AA39NLQ0_ARMTA</name>
<dbReference type="EMBL" id="JAUEPS010000002">
    <property type="protein sequence ID" value="KAK0467958.1"/>
    <property type="molecule type" value="Genomic_DNA"/>
</dbReference>
<sequence>MSNYNSKGHSHRGAFYLFITELSHTIPEFCLDFLWVALHRGTPLASYHAAETFSSAAIELIDALLLPSCWEILIWPVARSHIPRVLCTADTILDSEQHLTDTCYGLIGDILREIDSDGAVSRASLRSRCKTASLTIKRETQMLESVMKKLENDLNPKRMRRFYNCLFYFSAVLCLLVGLPTFIFIVSPKLVTRGLSFTYLMAFLAYWAQDAYFYVYKVSRPLKRLHIETLTLIWAWRDMRGLLTLISKSESLQLFDISHAKTFLEAFQWSFMGGHVELWKTRSKIQSLSGFADKIQTMKDQDALTRHRRRRRTGCPWHRRSARSALRLGRTTLASFYSKVSSLISGHKGKKRRYAGGGSKRRKTGNKNEK</sequence>
<dbReference type="GeneID" id="85365665"/>
<gene>
    <name evidence="3" type="ORF">EV420DRAFT_437141</name>
</gene>
<feature type="region of interest" description="Disordered" evidence="1">
    <location>
        <begin position="347"/>
        <end position="370"/>
    </location>
</feature>
<keyword evidence="2" id="KW-0472">Membrane</keyword>
<dbReference type="AlphaFoldDB" id="A0AA39NLQ0"/>
<dbReference type="RefSeq" id="XP_060338233.1">
    <property type="nucleotide sequence ID" value="XM_060482117.1"/>
</dbReference>
<reference evidence="3" key="1">
    <citation type="submission" date="2023-06" db="EMBL/GenBank/DDBJ databases">
        <authorList>
            <consortium name="Lawrence Berkeley National Laboratory"/>
            <person name="Ahrendt S."/>
            <person name="Sahu N."/>
            <person name="Indic B."/>
            <person name="Wong-Bajracharya J."/>
            <person name="Merenyi Z."/>
            <person name="Ke H.-M."/>
            <person name="Monk M."/>
            <person name="Kocsube S."/>
            <person name="Drula E."/>
            <person name="Lipzen A."/>
            <person name="Balint B."/>
            <person name="Henrissat B."/>
            <person name="Andreopoulos B."/>
            <person name="Martin F.M."/>
            <person name="Harder C.B."/>
            <person name="Rigling D."/>
            <person name="Ford K.L."/>
            <person name="Foster G.D."/>
            <person name="Pangilinan J."/>
            <person name="Papanicolaou A."/>
            <person name="Barry K."/>
            <person name="LaButti K."/>
            <person name="Viragh M."/>
            <person name="Koriabine M."/>
            <person name="Yan M."/>
            <person name="Riley R."/>
            <person name="Champramary S."/>
            <person name="Plett K.L."/>
            <person name="Tsai I.J."/>
            <person name="Slot J."/>
            <person name="Sipos G."/>
            <person name="Plett J."/>
            <person name="Nagy L.G."/>
            <person name="Grigoriev I.V."/>
        </authorList>
    </citation>
    <scope>NUCLEOTIDE SEQUENCE</scope>
    <source>
        <strain evidence="3">CCBAS 213</strain>
    </source>
</reference>
<protein>
    <submittedName>
        <fullName evidence="3">Uncharacterized protein</fullName>
    </submittedName>
</protein>
<keyword evidence="4" id="KW-1185">Reference proteome</keyword>
<feature type="transmembrane region" description="Helical" evidence="2">
    <location>
        <begin position="165"/>
        <end position="185"/>
    </location>
</feature>
<keyword evidence="2" id="KW-0812">Transmembrane</keyword>
<evidence type="ECO:0000313" key="3">
    <source>
        <dbReference type="EMBL" id="KAK0467958.1"/>
    </source>
</evidence>
<evidence type="ECO:0000256" key="2">
    <source>
        <dbReference type="SAM" id="Phobius"/>
    </source>
</evidence>
<comment type="caution">
    <text evidence="3">The sequence shown here is derived from an EMBL/GenBank/DDBJ whole genome shotgun (WGS) entry which is preliminary data.</text>
</comment>